<dbReference type="PANTHER" id="PTHR10252:SF5">
    <property type="entry name" value="DR1-ASSOCIATED COREPRESSOR"/>
    <property type="match status" value="1"/>
</dbReference>
<evidence type="ECO:0000256" key="2">
    <source>
        <dbReference type="ARBA" id="ARBA00023242"/>
    </source>
</evidence>
<comment type="subcellular location">
    <subcellularLocation>
        <location evidence="1">Nucleus</location>
    </subcellularLocation>
</comment>
<proteinExistence type="predicted"/>
<dbReference type="GO" id="GO:0001046">
    <property type="term" value="F:core promoter sequence-specific DNA binding"/>
    <property type="evidence" value="ECO:0007669"/>
    <property type="project" value="TreeGrafter"/>
</dbReference>
<sequence>MPAKRKKYDTRFSPSRIKRIMQSDEEVGKIGSSVPFIMSKALELFLESLLKEASEITKSRSARTLTTSHLKIAINNNDRFELLRKLISTLSDTQQQEQSSDGD</sequence>
<evidence type="ECO:0000256" key="1">
    <source>
        <dbReference type="ARBA" id="ARBA00004123"/>
    </source>
</evidence>
<dbReference type="PANTHER" id="PTHR10252">
    <property type="entry name" value="HISTONE-LIKE TRANSCRIPTION FACTOR CCAAT-RELATED"/>
    <property type="match status" value="1"/>
</dbReference>
<dbReference type="GO" id="GO:0016251">
    <property type="term" value="F:RNA polymerase II general transcription initiation factor activity"/>
    <property type="evidence" value="ECO:0007669"/>
    <property type="project" value="TreeGrafter"/>
</dbReference>
<reference evidence="4" key="1">
    <citation type="submission" date="2018-10" db="EMBL/GenBank/DDBJ databases">
        <title>Transcriptome assembly of Aceria tosichella (Wheat curl mite) Type 2.</title>
        <authorList>
            <person name="Scully E.D."/>
            <person name="Geib S.M."/>
            <person name="Palmer N.A."/>
            <person name="Gupta A.K."/>
            <person name="Sarath G."/>
            <person name="Tatineni S."/>
        </authorList>
    </citation>
    <scope>NUCLEOTIDE SEQUENCE</scope>
    <source>
        <strain evidence="4">LincolnNE</strain>
    </source>
</reference>
<dbReference type="SUPFAM" id="SSF47113">
    <property type="entry name" value="Histone-fold"/>
    <property type="match status" value="1"/>
</dbReference>
<name>A0A6G1SCK0_9ACAR</name>
<dbReference type="Gene3D" id="1.10.20.10">
    <property type="entry name" value="Histone, subunit A"/>
    <property type="match status" value="1"/>
</dbReference>
<evidence type="ECO:0000313" key="4">
    <source>
        <dbReference type="EMBL" id="MDE47887.1"/>
    </source>
</evidence>
<dbReference type="AlphaFoldDB" id="A0A6G1SCK0"/>
<feature type="domain" description="Transcription factor CBF/NF-Y/archaeal histone" evidence="3">
    <location>
        <begin position="12"/>
        <end position="74"/>
    </location>
</feature>
<evidence type="ECO:0000259" key="3">
    <source>
        <dbReference type="Pfam" id="PF00808"/>
    </source>
</evidence>
<dbReference type="InterPro" id="IPR050568">
    <property type="entry name" value="Transcr_DNA_Rep_Reg"/>
</dbReference>
<dbReference type="GO" id="GO:0017054">
    <property type="term" value="C:negative cofactor 2 complex"/>
    <property type="evidence" value="ECO:0007669"/>
    <property type="project" value="TreeGrafter"/>
</dbReference>
<keyword evidence="2" id="KW-0539">Nucleus</keyword>
<accession>A0A6G1SCK0</accession>
<dbReference type="Pfam" id="PF00808">
    <property type="entry name" value="CBFD_NFYB_HMF"/>
    <property type="match status" value="1"/>
</dbReference>
<dbReference type="GO" id="GO:0046982">
    <property type="term" value="F:protein heterodimerization activity"/>
    <property type="evidence" value="ECO:0007669"/>
    <property type="project" value="InterPro"/>
</dbReference>
<dbReference type="CDD" id="cd22906">
    <property type="entry name" value="HFD_DRAP1"/>
    <property type="match status" value="1"/>
</dbReference>
<organism evidence="4">
    <name type="scientific">Aceria tosichella</name>
    <name type="common">wheat curl mite</name>
    <dbReference type="NCBI Taxonomy" id="561515"/>
    <lineage>
        <taxon>Eukaryota</taxon>
        <taxon>Metazoa</taxon>
        <taxon>Ecdysozoa</taxon>
        <taxon>Arthropoda</taxon>
        <taxon>Chelicerata</taxon>
        <taxon>Arachnida</taxon>
        <taxon>Acari</taxon>
        <taxon>Acariformes</taxon>
        <taxon>Trombidiformes</taxon>
        <taxon>Prostigmata</taxon>
        <taxon>Eupodina</taxon>
        <taxon>Eriophyoidea</taxon>
        <taxon>Eriophyidae</taxon>
        <taxon>Eriophyinae</taxon>
        <taxon>Aceriini</taxon>
        <taxon>Aceria</taxon>
    </lineage>
</organism>
<gene>
    <name evidence="4" type="primary">Drap1</name>
    <name evidence="4" type="ORF">g.7789</name>
</gene>
<dbReference type="EMBL" id="GGYP01003116">
    <property type="protein sequence ID" value="MDE47887.1"/>
    <property type="molecule type" value="Transcribed_RNA"/>
</dbReference>
<dbReference type="InterPro" id="IPR003958">
    <property type="entry name" value="CBFA_NFYB_domain"/>
</dbReference>
<protein>
    <submittedName>
        <fullName evidence="4">Dr1-associated corepressor</fullName>
    </submittedName>
</protein>
<dbReference type="InterPro" id="IPR009072">
    <property type="entry name" value="Histone-fold"/>
</dbReference>